<dbReference type="EMBL" id="JACGWO010000006">
    <property type="protein sequence ID" value="KAK4425976.1"/>
    <property type="molecule type" value="Genomic_DNA"/>
</dbReference>
<dbReference type="Proteomes" id="UP001293254">
    <property type="component" value="Unassembled WGS sequence"/>
</dbReference>
<comment type="subcellular location">
    <subcellularLocation>
        <location evidence="1">Nucleus</location>
    </subcellularLocation>
</comment>
<keyword evidence="7" id="KW-0539">Nucleus</keyword>
<dbReference type="FunFam" id="3.30.70.330:FF:000374">
    <property type="entry name" value="Flowering time control protein FCA"/>
    <property type="match status" value="1"/>
</dbReference>
<dbReference type="InterPro" id="IPR000504">
    <property type="entry name" value="RRM_dom"/>
</dbReference>
<feature type="compositionally biased region" description="Polar residues" evidence="10">
    <location>
        <begin position="553"/>
        <end position="586"/>
    </location>
</feature>
<dbReference type="InterPro" id="IPR035979">
    <property type="entry name" value="RBD_domain_sf"/>
</dbReference>
<protein>
    <recommendedName>
        <fullName evidence="8">Flowering time control protein FCA</fullName>
    </recommendedName>
</protein>
<feature type="compositionally biased region" description="Basic and acidic residues" evidence="10">
    <location>
        <begin position="423"/>
        <end position="432"/>
    </location>
</feature>
<dbReference type="InterPro" id="IPR012677">
    <property type="entry name" value="Nucleotide-bd_a/b_plait_sf"/>
</dbReference>
<dbReference type="GO" id="GO:0003723">
    <property type="term" value="F:RNA binding"/>
    <property type="evidence" value="ECO:0007669"/>
    <property type="project" value="UniProtKB-UniRule"/>
</dbReference>
<evidence type="ECO:0000256" key="4">
    <source>
        <dbReference type="ARBA" id="ARBA00022782"/>
    </source>
</evidence>
<evidence type="ECO:0000256" key="3">
    <source>
        <dbReference type="ARBA" id="ARBA00022737"/>
    </source>
</evidence>
<feature type="compositionally biased region" description="Low complexity" evidence="10">
    <location>
        <begin position="747"/>
        <end position="761"/>
    </location>
</feature>
<dbReference type="InterPro" id="IPR002343">
    <property type="entry name" value="Hud_Sxl_RNA"/>
</dbReference>
<feature type="compositionally biased region" description="Gly residues" evidence="10">
    <location>
        <begin position="108"/>
        <end position="197"/>
    </location>
</feature>
<feature type="domain" description="RRM" evidence="12">
    <location>
        <begin position="254"/>
        <end position="335"/>
    </location>
</feature>
<feature type="region of interest" description="Disordered" evidence="10">
    <location>
        <begin position="1"/>
        <end position="214"/>
    </location>
</feature>
<gene>
    <name evidence="13" type="ORF">Salat_1791600</name>
</gene>
<organism evidence="13 14">
    <name type="scientific">Sesamum alatum</name>
    <dbReference type="NCBI Taxonomy" id="300844"/>
    <lineage>
        <taxon>Eukaryota</taxon>
        <taxon>Viridiplantae</taxon>
        <taxon>Streptophyta</taxon>
        <taxon>Embryophyta</taxon>
        <taxon>Tracheophyta</taxon>
        <taxon>Spermatophyta</taxon>
        <taxon>Magnoliopsida</taxon>
        <taxon>eudicotyledons</taxon>
        <taxon>Gunneridae</taxon>
        <taxon>Pentapetalae</taxon>
        <taxon>asterids</taxon>
        <taxon>lamiids</taxon>
        <taxon>Lamiales</taxon>
        <taxon>Pedaliaceae</taxon>
        <taxon>Sesamum</taxon>
    </lineage>
</organism>
<evidence type="ECO:0000313" key="13">
    <source>
        <dbReference type="EMBL" id="KAK4425976.1"/>
    </source>
</evidence>
<evidence type="ECO:0000256" key="1">
    <source>
        <dbReference type="ARBA" id="ARBA00004123"/>
    </source>
</evidence>
<feature type="region of interest" description="Disordered" evidence="10">
    <location>
        <begin position="228"/>
        <end position="248"/>
    </location>
</feature>
<feature type="compositionally biased region" description="Polar residues" evidence="10">
    <location>
        <begin position="13"/>
        <end position="27"/>
    </location>
</feature>
<dbReference type="Gene3D" id="2.20.70.10">
    <property type="match status" value="1"/>
</dbReference>
<evidence type="ECO:0000256" key="5">
    <source>
        <dbReference type="ARBA" id="ARBA00022884"/>
    </source>
</evidence>
<sequence length="850" mass="89738">MDKFDRHRGGDRYSNSSEEPHHYNSTGRHSRGGGPPFHHHRQDNYRGGEGGRNSPRSYRSGFSAGGGGRENHRPFDSPPSYPPPPGGDGGGGLRPIGDGMGVFRPAVGGEGFGPVGGSGGRGFRPMGGGGGGGFRPMGGDGFPAMGGGGRDGGGFRPSGGGGDGGGFRPSGGGGDGGGFPPLGGGGSDGGGFGWIGGGRRDGGGYRPMGGSGSDGGRFGVDNYHMPPPALTGQKRGYPFSSRERSPDREGASFAKLFVGSVPRTATEEDVRPLFDKHGRVLEVALIKDKRTGQQQGCCFIKYASSEEADRAIRALHNQYTLPGGVGPIQVRYADGERERLGATEYKLFVGSLNKQATEKEVEEIFSPYGRVEDVYLMRDEMKQSRGCGFVKYSQREMAEAAINALNGTYTMRGCDQPLTVRFADPKRPRPGESRGGPTFGGPGFGPRFSAPGIRPATDRGMPLGGPIPSNSWPPVSPQNLGPDSHVGNHGFSSQFPARSGHMAVSSAPGPIGGLPGNADGSLPGPTVSAATMSQLGSHIQPGQVQTPYAAGQNPYSQTPSSQLPGQNGQLSVPQTQLQHNSSTTPGQGPGMANQQPPAQQLQPLSQSPSQLAQMLSQQKQTLQATFQSSQQALNQLQQQMQQLQPANQNLAVHQGPLATKQQSPWAGTLSQPVANTPGVQPAGDLASTTSASPAAQAVAPAVAPVNCNWTEHMSPDGYKYYYNSLTGESKWEKPEELTLYEQHQQHQHQQQKPPNQHSQVQSHPPGPSIQQTPQMQVHLQVPHQAHIHNQTKPLQQTSQSSYQVPGFSAKQGAKELGYAQMPAGTGPVNDPARYQQASQEWMWKNKNSGT</sequence>
<evidence type="ECO:0000256" key="10">
    <source>
        <dbReference type="SAM" id="MobiDB-lite"/>
    </source>
</evidence>
<dbReference type="Gene3D" id="3.30.70.330">
    <property type="match status" value="2"/>
</dbReference>
<comment type="caution">
    <text evidence="13">The sequence shown here is derived from an EMBL/GenBank/DDBJ whole genome shotgun (WGS) entry which is preliminary data.</text>
</comment>
<accession>A0AAE2CKY3</accession>
<keyword evidence="4" id="KW-0221">Differentiation</keyword>
<proteinExistence type="predicted"/>
<reference evidence="13" key="2">
    <citation type="journal article" date="2024" name="Plant">
        <title>Genomic evolution and insights into agronomic trait innovations of Sesamum species.</title>
        <authorList>
            <person name="Miao H."/>
            <person name="Wang L."/>
            <person name="Qu L."/>
            <person name="Liu H."/>
            <person name="Sun Y."/>
            <person name="Le M."/>
            <person name="Wang Q."/>
            <person name="Wei S."/>
            <person name="Zheng Y."/>
            <person name="Lin W."/>
            <person name="Duan Y."/>
            <person name="Cao H."/>
            <person name="Xiong S."/>
            <person name="Wang X."/>
            <person name="Wei L."/>
            <person name="Li C."/>
            <person name="Ma Q."/>
            <person name="Ju M."/>
            <person name="Zhao R."/>
            <person name="Li G."/>
            <person name="Mu C."/>
            <person name="Tian Q."/>
            <person name="Mei H."/>
            <person name="Zhang T."/>
            <person name="Gao T."/>
            <person name="Zhang H."/>
        </authorList>
    </citation>
    <scope>NUCLEOTIDE SEQUENCE</scope>
    <source>
        <strain evidence="13">3651</strain>
    </source>
</reference>
<feature type="domain" description="RRM" evidence="12">
    <location>
        <begin position="345"/>
        <end position="425"/>
    </location>
</feature>
<feature type="domain" description="WW" evidence="11">
    <location>
        <begin position="703"/>
        <end position="736"/>
    </location>
</feature>
<dbReference type="Pfam" id="PF00397">
    <property type="entry name" value="WW"/>
    <property type="match status" value="1"/>
</dbReference>
<dbReference type="SMART" id="SM00456">
    <property type="entry name" value="WW"/>
    <property type="match status" value="1"/>
</dbReference>
<dbReference type="InterPro" id="IPR036020">
    <property type="entry name" value="WW_dom_sf"/>
</dbReference>
<evidence type="ECO:0000256" key="2">
    <source>
        <dbReference type="ARBA" id="ARBA00022473"/>
    </source>
</evidence>
<feature type="compositionally biased region" description="Low complexity" evidence="10">
    <location>
        <begin position="594"/>
        <end position="616"/>
    </location>
</feature>
<dbReference type="FunFam" id="3.30.70.330:FF:000332">
    <property type="entry name" value="flowering time control protein FCA isoform X2"/>
    <property type="match status" value="1"/>
</dbReference>
<dbReference type="AlphaFoldDB" id="A0AAE2CKY3"/>
<evidence type="ECO:0000256" key="8">
    <source>
        <dbReference type="ARBA" id="ARBA00071861"/>
    </source>
</evidence>
<feature type="region of interest" description="Disordered" evidence="10">
    <location>
        <begin position="813"/>
        <end position="850"/>
    </location>
</feature>
<dbReference type="PRINTS" id="PR00961">
    <property type="entry name" value="HUDSXLRNA"/>
</dbReference>
<feature type="compositionally biased region" description="Basic and acidic residues" evidence="10">
    <location>
        <begin position="1"/>
        <end position="11"/>
    </location>
</feature>
<evidence type="ECO:0000256" key="6">
    <source>
        <dbReference type="ARBA" id="ARBA00023089"/>
    </source>
</evidence>
<dbReference type="GO" id="GO:0030154">
    <property type="term" value="P:cell differentiation"/>
    <property type="evidence" value="ECO:0007669"/>
    <property type="project" value="UniProtKB-KW"/>
</dbReference>
<dbReference type="GO" id="GO:0009908">
    <property type="term" value="P:flower development"/>
    <property type="evidence" value="ECO:0007669"/>
    <property type="project" value="UniProtKB-KW"/>
</dbReference>
<dbReference type="GO" id="GO:1990904">
    <property type="term" value="C:ribonucleoprotein complex"/>
    <property type="evidence" value="ECO:0007669"/>
    <property type="project" value="InterPro"/>
</dbReference>
<feature type="region of interest" description="Disordered" evidence="10">
    <location>
        <begin position="544"/>
        <end position="616"/>
    </location>
</feature>
<dbReference type="SMART" id="SM00360">
    <property type="entry name" value="RRM"/>
    <property type="match status" value="2"/>
</dbReference>
<dbReference type="InterPro" id="IPR001202">
    <property type="entry name" value="WW_dom"/>
</dbReference>
<feature type="compositionally biased region" description="Polar residues" evidence="10">
    <location>
        <begin position="468"/>
        <end position="481"/>
    </location>
</feature>
<feature type="region of interest" description="Disordered" evidence="10">
    <location>
        <begin position="741"/>
        <end position="779"/>
    </location>
</feature>
<feature type="compositionally biased region" description="Pro residues" evidence="10">
    <location>
        <begin position="76"/>
        <end position="86"/>
    </location>
</feature>
<dbReference type="GO" id="GO:0005634">
    <property type="term" value="C:nucleus"/>
    <property type="evidence" value="ECO:0007669"/>
    <property type="project" value="UniProtKB-SubCell"/>
</dbReference>
<feature type="compositionally biased region" description="Polar residues" evidence="10">
    <location>
        <begin position="835"/>
        <end position="850"/>
    </location>
</feature>
<keyword evidence="14" id="KW-1185">Reference proteome</keyword>
<name>A0AAE2CKY3_9LAMI</name>
<feature type="compositionally biased region" description="Polar residues" evidence="10">
    <location>
        <begin position="768"/>
        <end position="777"/>
    </location>
</feature>
<keyword evidence="5 9" id="KW-0694">RNA-binding</keyword>
<dbReference type="SUPFAM" id="SSF51045">
    <property type="entry name" value="WW domain"/>
    <property type="match status" value="1"/>
</dbReference>
<evidence type="ECO:0000313" key="14">
    <source>
        <dbReference type="Proteomes" id="UP001293254"/>
    </source>
</evidence>
<feature type="region of interest" description="Disordered" evidence="10">
    <location>
        <begin position="656"/>
        <end position="691"/>
    </location>
</feature>
<feature type="compositionally biased region" description="Gly residues" evidence="10">
    <location>
        <begin position="433"/>
        <end position="444"/>
    </location>
</feature>
<dbReference type="PANTHER" id="PTHR24012">
    <property type="entry name" value="RNA BINDING PROTEIN"/>
    <property type="match status" value="1"/>
</dbReference>
<keyword evidence="6" id="KW-0287">Flowering</keyword>
<dbReference type="CDD" id="cd00201">
    <property type="entry name" value="WW"/>
    <property type="match status" value="1"/>
</dbReference>
<feature type="compositionally biased region" description="Polar residues" evidence="10">
    <location>
        <begin position="659"/>
        <end position="678"/>
    </location>
</feature>
<dbReference type="Pfam" id="PF00076">
    <property type="entry name" value="RRM_1"/>
    <property type="match status" value="2"/>
</dbReference>
<evidence type="ECO:0000256" key="7">
    <source>
        <dbReference type="ARBA" id="ARBA00023242"/>
    </source>
</evidence>
<evidence type="ECO:0000259" key="11">
    <source>
        <dbReference type="PROSITE" id="PS50020"/>
    </source>
</evidence>
<dbReference type="SUPFAM" id="SSF54928">
    <property type="entry name" value="RNA-binding domain, RBD"/>
    <property type="match status" value="2"/>
</dbReference>
<dbReference type="PROSITE" id="PS50102">
    <property type="entry name" value="RRM"/>
    <property type="match status" value="2"/>
</dbReference>
<keyword evidence="3" id="KW-0677">Repeat</keyword>
<keyword evidence="2" id="KW-0217">Developmental protein</keyword>
<evidence type="ECO:0000256" key="9">
    <source>
        <dbReference type="PROSITE-ProRule" id="PRU00176"/>
    </source>
</evidence>
<feature type="compositionally biased region" description="Gly residues" evidence="10">
    <location>
        <begin position="87"/>
        <end position="100"/>
    </location>
</feature>
<reference evidence="13" key="1">
    <citation type="submission" date="2020-06" db="EMBL/GenBank/DDBJ databases">
        <authorList>
            <person name="Li T."/>
            <person name="Hu X."/>
            <person name="Zhang T."/>
            <person name="Song X."/>
            <person name="Zhang H."/>
            <person name="Dai N."/>
            <person name="Sheng W."/>
            <person name="Hou X."/>
            <person name="Wei L."/>
        </authorList>
    </citation>
    <scope>NUCLEOTIDE SEQUENCE</scope>
    <source>
        <strain evidence="13">3651</strain>
        <tissue evidence="13">Leaf</tissue>
    </source>
</reference>
<evidence type="ECO:0000259" key="12">
    <source>
        <dbReference type="PROSITE" id="PS50102"/>
    </source>
</evidence>
<dbReference type="PROSITE" id="PS50020">
    <property type="entry name" value="WW_DOMAIN_2"/>
    <property type="match status" value="1"/>
</dbReference>
<dbReference type="CDD" id="cd12637">
    <property type="entry name" value="RRM2_FCA"/>
    <property type="match status" value="1"/>
</dbReference>
<feature type="compositionally biased region" description="Gly residues" evidence="10">
    <location>
        <begin position="204"/>
        <end position="214"/>
    </location>
</feature>
<feature type="region of interest" description="Disordered" evidence="10">
    <location>
        <begin position="421"/>
        <end position="529"/>
    </location>
</feature>